<protein>
    <recommendedName>
        <fullName evidence="1">Thioredoxin domain-containing protein</fullName>
    </recommendedName>
</protein>
<dbReference type="AlphaFoldDB" id="A0A835IR65"/>
<sequence length="179" mass="20182">MALMLYNSIPSVALPILPIRTPLSSGTSQKPYCLRTCIFSNKNYLLSVKGERKTEIPHCASARNFPESCGVPQIYLAEFSDTVLKSEVPVLVEFKAKWCPTSQLLNPTMEWASGKYKKKLKVVSVDRSSCPDLFEDYEVYKVPTLILFNKGKEITREGYMTKSKLRNYLDSALKSIVVA</sequence>
<evidence type="ECO:0000313" key="2">
    <source>
        <dbReference type="EMBL" id="KAF9622069.1"/>
    </source>
</evidence>
<dbReference type="GO" id="GO:0005737">
    <property type="term" value="C:cytoplasm"/>
    <property type="evidence" value="ECO:0007669"/>
    <property type="project" value="TreeGrafter"/>
</dbReference>
<dbReference type="PROSITE" id="PS51352">
    <property type="entry name" value="THIOREDOXIN_2"/>
    <property type="match status" value="1"/>
</dbReference>
<organism evidence="2 3">
    <name type="scientific">Coptis chinensis</name>
    <dbReference type="NCBI Taxonomy" id="261450"/>
    <lineage>
        <taxon>Eukaryota</taxon>
        <taxon>Viridiplantae</taxon>
        <taxon>Streptophyta</taxon>
        <taxon>Embryophyta</taxon>
        <taxon>Tracheophyta</taxon>
        <taxon>Spermatophyta</taxon>
        <taxon>Magnoliopsida</taxon>
        <taxon>Ranunculales</taxon>
        <taxon>Ranunculaceae</taxon>
        <taxon>Coptidoideae</taxon>
        <taxon>Coptis</taxon>
    </lineage>
</organism>
<feature type="domain" description="Thioredoxin" evidence="1">
    <location>
        <begin position="54"/>
        <end position="174"/>
    </location>
</feature>
<dbReference type="GO" id="GO:0015035">
    <property type="term" value="F:protein-disulfide reductase activity"/>
    <property type="evidence" value="ECO:0007669"/>
    <property type="project" value="TreeGrafter"/>
</dbReference>
<evidence type="ECO:0000313" key="3">
    <source>
        <dbReference type="Proteomes" id="UP000631114"/>
    </source>
</evidence>
<dbReference type="Pfam" id="PF00085">
    <property type="entry name" value="Thioredoxin"/>
    <property type="match status" value="1"/>
</dbReference>
<dbReference type="SUPFAM" id="SSF52833">
    <property type="entry name" value="Thioredoxin-like"/>
    <property type="match status" value="1"/>
</dbReference>
<gene>
    <name evidence="2" type="ORF">IFM89_029353</name>
</gene>
<dbReference type="EMBL" id="JADFTS010000002">
    <property type="protein sequence ID" value="KAF9622069.1"/>
    <property type="molecule type" value="Genomic_DNA"/>
</dbReference>
<dbReference type="Gene3D" id="3.40.30.10">
    <property type="entry name" value="Glutaredoxin"/>
    <property type="match status" value="1"/>
</dbReference>
<dbReference type="Proteomes" id="UP000631114">
    <property type="component" value="Unassembled WGS sequence"/>
</dbReference>
<proteinExistence type="predicted"/>
<evidence type="ECO:0000259" key="1">
    <source>
        <dbReference type="PROSITE" id="PS51352"/>
    </source>
</evidence>
<dbReference type="CDD" id="cd02947">
    <property type="entry name" value="TRX_family"/>
    <property type="match status" value="1"/>
</dbReference>
<dbReference type="InterPro" id="IPR013766">
    <property type="entry name" value="Thioredoxin_domain"/>
</dbReference>
<keyword evidence="3" id="KW-1185">Reference proteome</keyword>
<dbReference type="PANTHER" id="PTHR45663:SF22">
    <property type="entry name" value="THIOREDOXIN X, CHLOROPLASTIC"/>
    <property type="match status" value="1"/>
</dbReference>
<dbReference type="InterPro" id="IPR036249">
    <property type="entry name" value="Thioredoxin-like_sf"/>
</dbReference>
<comment type="caution">
    <text evidence="2">The sequence shown here is derived from an EMBL/GenBank/DDBJ whole genome shotgun (WGS) entry which is preliminary data.</text>
</comment>
<name>A0A835IR65_9MAGN</name>
<dbReference type="OrthoDB" id="19690at2759"/>
<reference evidence="2 3" key="1">
    <citation type="submission" date="2020-10" db="EMBL/GenBank/DDBJ databases">
        <title>The Coptis chinensis genome and diversification of protoberbering-type alkaloids.</title>
        <authorList>
            <person name="Wang B."/>
            <person name="Shu S."/>
            <person name="Song C."/>
            <person name="Liu Y."/>
        </authorList>
    </citation>
    <scope>NUCLEOTIDE SEQUENCE [LARGE SCALE GENOMIC DNA]</scope>
    <source>
        <strain evidence="2">HL-2020</strain>
        <tissue evidence="2">Leaf</tissue>
    </source>
</reference>
<accession>A0A835IR65</accession>
<dbReference type="PANTHER" id="PTHR45663">
    <property type="entry name" value="GEO12009P1"/>
    <property type="match status" value="1"/>
</dbReference>